<gene>
    <name evidence="1" type="ORF">DM02DRAFT_610105</name>
</gene>
<sequence length="127" mass="14289">MNAKETNNYPSPGDFGINAIIMIGDDITDAGGKDEASMNIQTYPDNYNRPGRIPYERCMAFESMDNKLTLLQTWGGTCAYYDDKDCKNFLFAQTNREDGQLRGKHDNAVSSAWCTFDLDVKRAPNVK</sequence>
<organism evidence="1 2">
    <name type="scientific">Periconia macrospinosa</name>
    <dbReference type="NCBI Taxonomy" id="97972"/>
    <lineage>
        <taxon>Eukaryota</taxon>
        <taxon>Fungi</taxon>
        <taxon>Dikarya</taxon>
        <taxon>Ascomycota</taxon>
        <taxon>Pezizomycotina</taxon>
        <taxon>Dothideomycetes</taxon>
        <taxon>Pleosporomycetidae</taxon>
        <taxon>Pleosporales</taxon>
        <taxon>Massarineae</taxon>
        <taxon>Periconiaceae</taxon>
        <taxon>Periconia</taxon>
    </lineage>
</organism>
<name>A0A2V1E6N3_9PLEO</name>
<evidence type="ECO:0000313" key="2">
    <source>
        <dbReference type="Proteomes" id="UP000244855"/>
    </source>
</evidence>
<protein>
    <submittedName>
        <fullName evidence="1">Uncharacterized protein</fullName>
    </submittedName>
</protein>
<proteinExistence type="predicted"/>
<reference evidence="1 2" key="1">
    <citation type="journal article" date="2018" name="Sci. Rep.">
        <title>Comparative genomics provides insights into the lifestyle and reveals functional heterogeneity of dark septate endophytic fungi.</title>
        <authorList>
            <person name="Knapp D.G."/>
            <person name="Nemeth J.B."/>
            <person name="Barry K."/>
            <person name="Hainaut M."/>
            <person name="Henrissat B."/>
            <person name="Johnson J."/>
            <person name="Kuo A."/>
            <person name="Lim J.H.P."/>
            <person name="Lipzen A."/>
            <person name="Nolan M."/>
            <person name="Ohm R.A."/>
            <person name="Tamas L."/>
            <person name="Grigoriev I.V."/>
            <person name="Spatafora J.W."/>
            <person name="Nagy L.G."/>
            <person name="Kovacs G.M."/>
        </authorList>
    </citation>
    <scope>NUCLEOTIDE SEQUENCE [LARGE SCALE GENOMIC DNA]</scope>
    <source>
        <strain evidence="1 2">DSE2036</strain>
    </source>
</reference>
<dbReference type="OrthoDB" id="3791212at2759"/>
<dbReference type="EMBL" id="KZ805310">
    <property type="protein sequence ID" value="PVI06151.1"/>
    <property type="molecule type" value="Genomic_DNA"/>
</dbReference>
<dbReference type="Proteomes" id="UP000244855">
    <property type="component" value="Unassembled WGS sequence"/>
</dbReference>
<keyword evidence="2" id="KW-1185">Reference proteome</keyword>
<accession>A0A2V1E6N3</accession>
<dbReference type="AlphaFoldDB" id="A0A2V1E6N3"/>
<evidence type="ECO:0000313" key="1">
    <source>
        <dbReference type="EMBL" id="PVI06151.1"/>
    </source>
</evidence>